<proteinExistence type="predicted"/>
<reference evidence="2 3" key="1">
    <citation type="submission" date="2023-04" db="EMBL/GenBank/DDBJ databases">
        <title>Genome of Basidiobolus ranarum AG-B5.</title>
        <authorList>
            <person name="Stajich J.E."/>
            <person name="Carter-House D."/>
            <person name="Gryganskyi A."/>
        </authorList>
    </citation>
    <scope>NUCLEOTIDE SEQUENCE [LARGE SCALE GENOMIC DNA]</scope>
    <source>
        <strain evidence="2 3">AG-B5</strain>
    </source>
</reference>
<keyword evidence="3" id="KW-1185">Reference proteome</keyword>
<feature type="transmembrane region" description="Helical" evidence="1">
    <location>
        <begin position="43"/>
        <end position="62"/>
    </location>
</feature>
<sequence length="226" mass="24874">MSTNLWNDSKARNQVLGNAALTAVGGTFLGATTALITRKPVKLWAFNTGANFGIFGLTFFALRHSLITIQREKNIPLDLKDGVTRDIDELYSSILAGAAAGGVFAAMTRGPSAMLSGGTTFGLICGAGQFAYTKIYRYRQQLILEARSTSTVKKPVEIVENKPLMERAMDYFTEVEWSPLKKLSNEEYREILREKLIIVDAELADLDRMIADSEAKSREILGKDVA</sequence>
<dbReference type="PANTHER" id="PTHR41390">
    <property type="entry name" value="CHROMOSOME 7, WHOLE GENOME SHOTGUN SEQUENCE"/>
    <property type="match status" value="1"/>
</dbReference>
<name>A0ABR2W308_9FUNG</name>
<evidence type="ECO:0000313" key="3">
    <source>
        <dbReference type="Proteomes" id="UP001479436"/>
    </source>
</evidence>
<dbReference type="Proteomes" id="UP001479436">
    <property type="component" value="Unassembled WGS sequence"/>
</dbReference>
<gene>
    <name evidence="2" type="ORF">K7432_005874</name>
</gene>
<dbReference type="PANTHER" id="PTHR41390:SF1">
    <property type="entry name" value="NADH-UBIQUINONE OXIDOREDUCTASE 213 KDA SUBUNIT"/>
    <property type="match status" value="1"/>
</dbReference>
<comment type="caution">
    <text evidence="2">The sequence shown here is derived from an EMBL/GenBank/DDBJ whole genome shotgun (WGS) entry which is preliminary data.</text>
</comment>
<evidence type="ECO:0000313" key="2">
    <source>
        <dbReference type="EMBL" id="KAK9717929.1"/>
    </source>
</evidence>
<dbReference type="EMBL" id="JASJQH010007118">
    <property type="protein sequence ID" value="KAK9717929.1"/>
    <property type="molecule type" value="Genomic_DNA"/>
</dbReference>
<organism evidence="2 3">
    <name type="scientific">Basidiobolus ranarum</name>
    <dbReference type="NCBI Taxonomy" id="34480"/>
    <lineage>
        <taxon>Eukaryota</taxon>
        <taxon>Fungi</taxon>
        <taxon>Fungi incertae sedis</taxon>
        <taxon>Zoopagomycota</taxon>
        <taxon>Entomophthoromycotina</taxon>
        <taxon>Basidiobolomycetes</taxon>
        <taxon>Basidiobolales</taxon>
        <taxon>Basidiobolaceae</taxon>
        <taxon>Basidiobolus</taxon>
    </lineage>
</organism>
<keyword evidence="1" id="KW-0812">Transmembrane</keyword>
<keyword evidence="1" id="KW-1133">Transmembrane helix</keyword>
<evidence type="ECO:0000256" key="1">
    <source>
        <dbReference type="SAM" id="Phobius"/>
    </source>
</evidence>
<feature type="transmembrane region" description="Helical" evidence="1">
    <location>
        <begin position="113"/>
        <end position="132"/>
    </location>
</feature>
<feature type="transmembrane region" description="Helical" evidence="1">
    <location>
        <begin position="90"/>
        <end position="107"/>
    </location>
</feature>
<accession>A0ABR2W308</accession>
<protein>
    <submittedName>
        <fullName evidence="2">Uncharacterized protein</fullName>
    </submittedName>
</protein>
<feature type="transmembrane region" description="Helical" evidence="1">
    <location>
        <begin position="15"/>
        <end position="37"/>
    </location>
</feature>
<keyword evidence="1" id="KW-0472">Membrane</keyword>